<sequence>MGSEVSDEKQPELTPAEQQKQDEGRVKTQLVVTDATELGKEVLSLFMPGSVPRAGRTSFEGHELNAIIDLVENSNPADLENAGEALWKARDAIRSAAKELGDHIDGVDWQGDSGEAFRKWGKGLVTHATKLGDFADAAGTQITVAGTGLASVRSSMPPRDRRMIQKDVDDILFPARTETNPEYAAALTVEKNRQEAINQINRLASYYAVSEEVLAGQEPPRFDMKLGVDVPKPEGGERYPSSSSSSRAGADDLSGSRAVPGIAERTTVREPGDVTSSSGRFPDEVIGSTPVLDRSTSTEINSVATPTAPTALTGPTSTPSVSNGPGPGNAPTPPMAPGFGNPVSASSSRFTGPTGAPRSVGQAGGGLGKASPAGGGATAKGATGTPVGRPSPMTGGPAAAGRSGGGTQPPMAGRPGVVGGRPTAAHGGTAAPAGPRTGQGNGIVGGTPQRATSGTSGAGGARGVPRGTVIGGPGANGSAPRSGQRGTPVSGANGVVGAPRGTSGSGSKGFTAGGAGLVRGPAGRRKSDRKDEENTGSTRPDYLTEDEETWETRRRGAVPPVVE</sequence>
<reference evidence="2 3" key="1">
    <citation type="submission" date="2020-05" db="EMBL/GenBank/DDBJ databases">
        <title>Whole genome shotgun sequence of Streptomyces microflavus NBRC 13062.</title>
        <authorList>
            <person name="Komaki H."/>
            <person name="Tamura T."/>
        </authorList>
    </citation>
    <scope>NUCLEOTIDE SEQUENCE [LARGE SCALE GENOMIC DNA]</scope>
    <source>
        <strain evidence="2 3">NBRC 13062</strain>
    </source>
</reference>
<name>A0A7J0D0T6_STRMI</name>
<feature type="compositionally biased region" description="Basic and acidic residues" evidence="1">
    <location>
        <begin position="224"/>
        <end position="237"/>
    </location>
</feature>
<evidence type="ECO:0000256" key="1">
    <source>
        <dbReference type="SAM" id="MobiDB-lite"/>
    </source>
</evidence>
<protein>
    <recommendedName>
        <fullName evidence="4">PPE family protein</fullName>
    </recommendedName>
</protein>
<feature type="compositionally biased region" description="Gly residues" evidence="1">
    <location>
        <begin position="362"/>
        <end position="378"/>
    </location>
</feature>
<feature type="compositionally biased region" description="Gly residues" evidence="1">
    <location>
        <begin position="503"/>
        <end position="517"/>
    </location>
</feature>
<evidence type="ECO:0008006" key="4">
    <source>
        <dbReference type="Google" id="ProtNLM"/>
    </source>
</evidence>
<feature type="compositionally biased region" description="Low complexity" evidence="1">
    <location>
        <begin position="302"/>
        <end position="324"/>
    </location>
</feature>
<accession>A0A7J0D0T6</accession>
<feature type="region of interest" description="Disordered" evidence="1">
    <location>
        <begin position="224"/>
        <end position="563"/>
    </location>
</feature>
<proteinExistence type="predicted"/>
<feature type="compositionally biased region" description="Low complexity" evidence="1">
    <location>
        <begin position="241"/>
        <end position="256"/>
    </location>
</feature>
<dbReference type="EMBL" id="BLWD01000001">
    <property type="protein sequence ID" value="GFN07637.1"/>
    <property type="molecule type" value="Genomic_DNA"/>
</dbReference>
<evidence type="ECO:0000313" key="3">
    <source>
        <dbReference type="Proteomes" id="UP000498740"/>
    </source>
</evidence>
<dbReference type="AlphaFoldDB" id="A0A7J0D0T6"/>
<evidence type="ECO:0000313" key="2">
    <source>
        <dbReference type="EMBL" id="GFN07637.1"/>
    </source>
</evidence>
<gene>
    <name evidence="2" type="ORF">Smic_61930</name>
</gene>
<organism evidence="2 3">
    <name type="scientific">Streptomyces microflavus</name>
    <name type="common">Streptomyces lipmanii</name>
    <dbReference type="NCBI Taxonomy" id="1919"/>
    <lineage>
        <taxon>Bacteria</taxon>
        <taxon>Bacillati</taxon>
        <taxon>Actinomycetota</taxon>
        <taxon>Actinomycetes</taxon>
        <taxon>Kitasatosporales</taxon>
        <taxon>Streptomycetaceae</taxon>
        <taxon>Streptomyces</taxon>
    </lineage>
</organism>
<feature type="region of interest" description="Disordered" evidence="1">
    <location>
        <begin position="1"/>
        <end position="27"/>
    </location>
</feature>
<dbReference type="Proteomes" id="UP000498740">
    <property type="component" value="Unassembled WGS sequence"/>
</dbReference>
<feature type="compositionally biased region" description="Basic and acidic residues" evidence="1">
    <location>
        <begin position="1"/>
        <end position="11"/>
    </location>
</feature>
<comment type="caution">
    <text evidence="2">The sequence shown here is derived from an EMBL/GenBank/DDBJ whole genome shotgun (WGS) entry which is preliminary data.</text>
</comment>
<feature type="compositionally biased region" description="Low complexity" evidence="1">
    <location>
        <begin position="420"/>
        <end position="436"/>
    </location>
</feature>